<organism evidence="2 3">
    <name type="scientific">Polarella glacialis</name>
    <name type="common">Dinoflagellate</name>
    <dbReference type="NCBI Taxonomy" id="89957"/>
    <lineage>
        <taxon>Eukaryota</taxon>
        <taxon>Sar</taxon>
        <taxon>Alveolata</taxon>
        <taxon>Dinophyceae</taxon>
        <taxon>Suessiales</taxon>
        <taxon>Suessiaceae</taxon>
        <taxon>Polarella</taxon>
    </lineage>
</organism>
<dbReference type="EMBL" id="CAJNNW010026968">
    <property type="protein sequence ID" value="CAE8688860.1"/>
    <property type="molecule type" value="Genomic_DNA"/>
</dbReference>
<sequence length="143" mass="15879">QGPLSASFREDMNRGLTLEDPSVCTANEKHEWTTGQQAHKAALQNMHGHLDSAKPISQNPQRVQTQVRTRQFYEDLRRAEIGRNNRKLVEKLDLISKGHFGPDPRAPPRSLNETPGPFVVPRSTSKPGLNTSGSMPDSSAEKI</sequence>
<proteinExistence type="predicted"/>
<feature type="compositionally biased region" description="Polar residues" evidence="1">
    <location>
        <begin position="122"/>
        <end position="137"/>
    </location>
</feature>
<evidence type="ECO:0000313" key="3">
    <source>
        <dbReference type="Proteomes" id="UP000626109"/>
    </source>
</evidence>
<comment type="caution">
    <text evidence="2">The sequence shown here is derived from an EMBL/GenBank/DDBJ whole genome shotgun (WGS) entry which is preliminary data.</text>
</comment>
<reference evidence="2" key="1">
    <citation type="submission" date="2021-02" db="EMBL/GenBank/DDBJ databases">
        <authorList>
            <person name="Dougan E. K."/>
            <person name="Rhodes N."/>
            <person name="Thang M."/>
            <person name="Chan C."/>
        </authorList>
    </citation>
    <scope>NUCLEOTIDE SEQUENCE</scope>
</reference>
<feature type="non-terminal residue" evidence="2">
    <location>
        <position position="143"/>
    </location>
</feature>
<dbReference type="AlphaFoldDB" id="A0A813K121"/>
<feature type="region of interest" description="Disordered" evidence="1">
    <location>
        <begin position="94"/>
        <end position="143"/>
    </location>
</feature>
<feature type="non-terminal residue" evidence="2">
    <location>
        <position position="1"/>
    </location>
</feature>
<name>A0A813K121_POLGL</name>
<protein>
    <submittedName>
        <fullName evidence="2">Uncharacterized protein</fullName>
    </submittedName>
</protein>
<evidence type="ECO:0000256" key="1">
    <source>
        <dbReference type="SAM" id="MobiDB-lite"/>
    </source>
</evidence>
<dbReference type="Proteomes" id="UP000626109">
    <property type="component" value="Unassembled WGS sequence"/>
</dbReference>
<accession>A0A813K121</accession>
<evidence type="ECO:0000313" key="2">
    <source>
        <dbReference type="EMBL" id="CAE8688860.1"/>
    </source>
</evidence>
<gene>
    <name evidence="2" type="ORF">PGLA2088_LOCUS26179</name>
</gene>